<organism evidence="1 2">
    <name type="scientific">Rotaria sordida</name>
    <dbReference type="NCBI Taxonomy" id="392033"/>
    <lineage>
        <taxon>Eukaryota</taxon>
        <taxon>Metazoa</taxon>
        <taxon>Spiralia</taxon>
        <taxon>Gnathifera</taxon>
        <taxon>Rotifera</taxon>
        <taxon>Eurotatoria</taxon>
        <taxon>Bdelloidea</taxon>
        <taxon>Philodinida</taxon>
        <taxon>Philodinidae</taxon>
        <taxon>Rotaria</taxon>
    </lineage>
</organism>
<dbReference type="InterPro" id="IPR027443">
    <property type="entry name" value="IPNS-like_sf"/>
</dbReference>
<gene>
    <name evidence="1" type="ORF">SEV965_LOCUS4310</name>
</gene>
<reference evidence="1" key="1">
    <citation type="submission" date="2021-02" db="EMBL/GenBank/DDBJ databases">
        <authorList>
            <person name="Nowell W R."/>
        </authorList>
    </citation>
    <scope>NUCLEOTIDE SEQUENCE</scope>
</reference>
<evidence type="ECO:0000313" key="2">
    <source>
        <dbReference type="Proteomes" id="UP000663889"/>
    </source>
</evidence>
<dbReference type="AlphaFoldDB" id="A0A813Y3H3"/>
<dbReference type="EMBL" id="CAJNOU010000121">
    <property type="protein sequence ID" value="CAF0874855.1"/>
    <property type="molecule type" value="Genomic_DNA"/>
</dbReference>
<evidence type="ECO:0000313" key="1">
    <source>
        <dbReference type="EMBL" id="CAF0874855.1"/>
    </source>
</evidence>
<dbReference type="SUPFAM" id="SSF51197">
    <property type="entry name" value="Clavaminate synthase-like"/>
    <property type="match status" value="1"/>
</dbReference>
<protein>
    <submittedName>
        <fullName evidence="1">Uncharacterized protein</fullName>
    </submittedName>
</protein>
<dbReference type="Gene3D" id="2.60.120.330">
    <property type="entry name" value="B-lactam Antibiotic, Isopenicillin N Synthase, Chain"/>
    <property type="match status" value="1"/>
</dbReference>
<proteinExistence type="predicted"/>
<comment type="caution">
    <text evidence="1">The sequence shown here is derived from an EMBL/GenBank/DDBJ whole genome shotgun (WGS) entry which is preliminary data.</text>
</comment>
<sequence length="74" mass="8715">MIKSSRIFYQTYYLKHFYSSSTKQSSIPVIDLTKSYENETYCRKLVKRIDEICQNIGLFIITGHLIDAKNSKMI</sequence>
<name>A0A813Y3H3_9BILA</name>
<accession>A0A813Y3H3</accession>
<dbReference type="Proteomes" id="UP000663889">
    <property type="component" value="Unassembled WGS sequence"/>
</dbReference>